<gene>
    <name evidence="3" type="ORF">K8I29_17155</name>
</gene>
<organism evidence="3 4">
    <name type="scientific">Candidatus Nitrobium versatile</name>
    <dbReference type="NCBI Taxonomy" id="2884831"/>
    <lineage>
        <taxon>Bacteria</taxon>
        <taxon>Pseudomonadati</taxon>
        <taxon>Nitrospirota</taxon>
        <taxon>Nitrospiria</taxon>
        <taxon>Nitrospirales</taxon>
        <taxon>Nitrospiraceae</taxon>
        <taxon>Candidatus Nitrobium</taxon>
    </lineage>
</organism>
<dbReference type="GO" id="GO:0003677">
    <property type="term" value="F:DNA binding"/>
    <property type="evidence" value="ECO:0007669"/>
    <property type="project" value="InterPro"/>
</dbReference>
<dbReference type="AlphaFoldDB" id="A0A953M2V8"/>
<sequence>MRFDNSPAHTFRHSFATHLLHANYDIRTIQTLLGHSDIRSTMIYTHCMPSKTAKEAVSPLDFQN</sequence>
<reference evidence="3" key="1">
    <citation type="journal article" date="2021" name="bioRxiv">
        <title>Unraveling nitrogen, sulfur and carbon metabolic pathways and microbial community transcriptional responses to substrate deprivation and toxicity stresses in a bioreactor mimicking anoxic brackish coastal sediment conditions.</title>
        <authorList>
            <person name="Martins P.D."/>
            <person name="Echeveste M.J."/>
            <person name="Arshad A."/>
            <person name="Kurth J."/>
            <person name="Ouboter H."/>
            <person name="Jetten M.S.M."/>
            <person name="Welte C.U."/>
        </authorList>
    </citation>
    <scope>NUCLEOTIDE SEQUENCE</scope>
    <source>
        <strain evidence="3">MAG_39</strain>
    </source>
</reference>
<dbReference type="Pfam" id="PF00589">
    <property type="entry name" value="Phage_integrase"/>
    <property type="match status" value="1"/>
</dbReference>
<reference evidence="3" key="2">
    <citation type="submission" date="2021-08" db="EMBL/GenBank/DDBJ databases">
        <authorList>
            <person name="Dalcin Martins P."/>
        </authorList>
    </citation>
    <scope>NUCLEOTIDE SEQUENCE</scope>
    <source>
        <strain evidence="3">MAG_39</strain>
    </source>
</reference>
<proteinExistence type="predicted"/>
<protein>
    <submittedName>
        <fullName evidence="3">Tyrosine-type recombinase/integrase</fullName>
    </submittedName>
</protein>
<dbReference type="InterPro" id="IPR002104">
    <property type="entry name" value="Integrase_catalytic"/>
</dbReference>
<keyword evidence="1" id="KW-0233">DNA recombination</keyword>
<dbReference type="Proteomes" id="UP000705867">
    <property type="component" value="Unassembled WGS sequence"/>
</dbReference>
<comment type="caution">
    <text evidence="3">The sequence shown here is derived from an EMBL/GenBank/DDBJ whole genome shotgun (WGS) entry which is preliminary data.</text>
</comment>
<feature type="domain" description="Tyr recombinase" evidence="2">
    <location>
        <begin position="1"/>
        <end position="57"/>
    </location>
</feature>
<evidence type="ECO:0000259" key="2">
    <source>
        <dbReference type="PROSITE" id="PS51898"/>
    </source>
</evidence>
<name>A0A953M2V8_9BACT</name>
<evidence type="ECO:0000256" key="1">
    <source>
        <dbReference type="ARBA" id="ARBA00023172"/>
    </source>
</evidence>
<dbReference type="EMBL" id="JAIOIV010000132">
    <property type="protein sequence ID" value="MBZ0157928.1"/>
    <property type="molecule type" value="Genomic_DNA"/>
</dbReference>
<dbReference type="SUPFAM" id="SSF56349">
    <property type="entry name" value="DNA breaking-rejoining enzymes"/>
    <property type="match status" value="1"/>
</dbReference>
<dbReference type="PROSITE" id="PS51898">
    <property type="entry name" value="TYR_RECOMBINASE"/>
    <property type="match status" value="1"/>
</dbReference>
<accession>A0A953M2V8</accession>
<dbReference type="GO" id="GO:0015074">
    <property type="term" value="P:DNA integration"/>
    <property type="evidence" value="ECO:0007669"/>
    <property type="project" value="InterPro"/>
</dbReference>
<dbReference type="InterPro" id="IPR011010">
    <property type="entry name" value="DNA_brk_join_enz"/>
</dbReference>
<dbReference type="InterPro" id="IPR013762">
    <property type="entry name" value="Integrase-like_cat_sf"/>
</dbReference>
<evidence type="ECO:0000313" key="4">
    <source>
        <dbReference type="Proteomes" id="UP000705867"/>
    </source>
</evidence>
<evidence type="ECO:0000313" key="3">
    <source>
        <dbReference type="EMBL" id="MBZ0157928.1"/>
    </source>
</evidence>
<dbReference type="Gene3D" id="1.10.443.10">
    <property type="entry name" value="Intergrase catalytic core"/>
    <property type="match status" value="1"/>
</dbReference>
<dbReference type="GO" id="GO:0006310">
    <property type="term" value="P:DNA recombination"/>
    <property type="evidence" value="ECO:0007669"/>
    <property type="project" value="UniProtKB-KW"/>
</dbReference>